<dbReference type="InterPro" id="IPR024855">
    <property type="entry name" value="UNC79"/>
</dbReference>
<gene>
    <name evidence="1" type="ORF">NP493_4910g00004</name>
</gene>
<evidence type="ECO:0000313" key="2">
    <source>
        <dbReference type="Proteomes" id="UP001209878"/>
    </source>
</evidence>
<sequence>MPMENYGLRQRDSLRLAVFPNLNYSGLYEAVMSIIDVVPMVQHGQHALGESVLTLLGCLVPFLEYDRLDTLPYTVASTLAIFPNTLQNATPSCVNAS</sequence>
<dbReference type="Proteomes" id="UP001209878">
    <property type="component" value="Unassembled WGS sequence"/>
</dbReference>
<dbReference type="Pfam" id="PF14776">
    <property type="entry name" value="UNC-79"/>
    <property type="match status" value="1"/>
</dbReference>
<dbReference type="AlphaFoldDB" id="A0AAD9MR56"/>
<dbReference type="PANTHER" id="PTHR21696:SF2">
    <property type="entry name" value="PROTEIN UNC-79 HOMOLOG"/>
    <property type="match status" value="1"/>
</dbReference>
<protein>
    <submittedName>
        <fullName evidence="1">Uncharacterized protein</fullName>
    </submittedName>
</protein>
<dbReference type="EMBL" id="JAODUO010004894">
    <property type="protein sequence ID" value="KAK2142405.1"/>
    <property type="molecule type" value="Genomic_DNA"/>
</dbReference>
<dbReference type="PANTHER" id="PTHR21696">
    <property type="entry name" value="PROTEIN UNC-79 HOMOLOG"/>
    <property type="match status" value="1"/>
</dbReference>
<accession>A0AAD9MR56</accession>
<evidence type="ECO:0000313" key="1">
    <source>
        <dbReference type="EMBL" id="KAK2142405.1"/>
    </source>
</evidence>
<organism evidence="1 2">
    <name type="scientific">Ridgeia piscesae</name>
    <name type="common">Tubeworm</name>
    <dbReference type="NCBI Taxonomy" id="27915"/>
    <lineage>
        <taxon>Eukaryota</taxon>
        <taxon>Metazoa</taxon>
        <taxon>Spiralia</taxon>
        <taxon>Lophotrochozoa</taxon>
        <taxon>Annelida</taxon>
        <taxon>Polychaeta</taxon>
        <taxon>Sedentaria</taxon>
        <taxon>Canalipalpata</taxon>
        <taxon>Sabellida</taxon>
        <taxon>Siboglinidae</taxon>
        <taxon>Ridgeia</taxon>
    </lineage>
</organism>
<reference evidence="1" key="1">
    <citation type="journal article" date="2023" name="Mol. Biol. Evol.">
        <title>Third-Generation Sequencing Reveals the Adaptive Role of the Epigenome in Three Deep-Sea Polychaetes.</title>
        <authorList>
            <person name="Perez M."/>
            <person name="Aroh O."/>
            <person name="Sun Y."/>
            <person name="Lan Y."/>
            <person name="Juniper S.K."/>
            <person name="Young C.R."/>
            <person name="Angers B."/>
            <person name="Qian P.Y."/>
        </authorList>
    </citation>
    <scope>NUCLEOTIDE SEQUENCE</scope>
    <source>
        <strain evidence="1">R07B-5</strain>
    </source>
</reference>
<comment type="caution">
    <text evidence="1">The sequence shown here is derived from an EMBL/GenBank/DDBJ whole genome shotgun (WGS) entry which is preliminary data.</text>
</comment>
<name>A0AAD9MR56_RIDPI</name>
<proteinExistence type="predicted"/>
<keyword evidence="2" id="KW-1185">Reference proteome</keyword>